<dbReference type="EMBL" id="BARW01013832">
    <property type="protein sequence ID" value="GAI83996.1"/>
    <property type="molecule type" value="Genomic_DNA"/>
</dbReference>
<accession>X1SY10</accession>
<feature type="non-terminal residue" evidence="1">
    <location>
        <position position="115"/>
    </location>
</feature>
<sequence>RIRPLPVFTVDKSEGFIVEVVANSDAGKLVKFYFTLPEPEVATVWIYEEVWSVPPGWVDLTTFIDPETGEVVLGSEKGDLLIDEFRIFRATFSEAGTYSTTLEVRTYPWDVLLCS</sequence>
<name>X1SY10_9ZZZZ</name>
<organism evidence="1">
    <name type="scientific">marine sediment metagenome</name>
    <dbReference type="NCBI Taxonomy" id="412755"/>
    <lineage>
        <taxon>unclassified sequences</taxon>
        <taxon>metagenomes</taxon>
        <taxon>ecological metagenomes</taxon>
    </lineage>
</organism>
<dbReference type="AlphaFoldDB" id="X1SY10"/>
<feature type="non-terminal residue" evidence="1">
    <location>
        <position position="1"/>
    </location>
</feature>
<proteinExistence type="predicted"/>
<reference evidence="1" key="1">
    <citation type="journal article" date="2014" name="Front. Microbiol.">
        <title>High frequency of phylogenetically diverse reductive dehalogenase-homologous genes in deep subseafloor sedimentary metagenomes.</title>
        <authorList>
            <person name="Kawai M."/>
            <person name="Futagami T."/>
            <person name="Toyoda A."/>
            <person name="Takaki Y."/>
            <person name="Nishi S."/>
            <person name="Hori S."/>
            <person name="Arai W."/>
            <person name="Tsubouchi T."/>
            <person name="Morono Y."/>
            <person name="Uchiyama I."/>
            <person name="Ito T."/>
            <person name="Fujiyama A."/>
            <person name="Inagaki F."/>
            <person name="Takami H."/>
        </authorList>
    </citation>
    <scope>NUCLEOTIDE SEQUENCE</scope>
    <source>
        <strain evidence="1">Expedition CK06-06</strain>
    </source>
</reference>
<protein>
    <submittedName>
        <fullName evidence="1">Uncharacterized protein</fullName>
    </submittedName>
</protein>
<evidence type="ECO:0000313" key="1">
    <source>
        <dbReference type="EMBL" id="GAI83996.1"/>
    </source>
</evidence>
<gene>
    <name evidence="1" type="ORF">S12H4_25040</name>
</gene>
<comment type="caution">
    <text evidence="1">The sequence shown here is derived from an EMBL/GenBank/DDBJ whole genome shotgun (WGS) entry which is preliminary data.</text>
</comment>